<name>A0AAE1A0S0_9GAST</name>
<evidence type="ECO:0000313" key="2">
    <source>
        <dbReference type="Proteomes" id="UP001283361"/>
    </source>
</evidence>
<keyword evidence="2" id="KW-1185">Reference proteome</keyword>
<dbReference type="AlphaFoldDB" id="A0AAE1A0S0"/>
<dbReference type="Proteomes" id="UP001283361">
    <property type="component" value="Unassembled WGS sequence"/>
</dbReference>
<reference evidence="1" key="1">
    <citation type="journal article" date="2023" name="G3 (Bethesda)">
        <title>A reference genome for the long-term kleptoplast-retaining sea slug Elysia crispata morphotype clarki.</title>
        <authorList>
            <person name="Eastman K.E."/>
            <person name="Pendleton A.L."/>
            <person name="Shaikh M.A."/>
            <person name="Suttiyut T."/>
            <person name="Ogas R."/>
            <person name="Tomko P."/>
            <person name="Gavelis G."/>
            <person name="Widhalm J.R."/>
            <person name="Wisecaver J.H."/>
        </authorList>
    </citation>
    <scope>NUCLEOTIDE SEQUENCE</scope>
    <source>
        <strain evidence="1">ECLA1</strain>
    </source>
</reference>
<accession>A0AAE1A0S0</accession>
<proteinExistence type="predicted"/>
<evidence type="ECO:0000313" key="1">
    <source>
        <dbReference type="EMBL" id="KAK3778421.1"/>
    </source>
</evidence>
<comment type="caution">
    <text evidence="1">The sequence shown here is derived from an EMBL/GenBank/DDBJ whole genome shotgun (WGS) entry which is preliminary data.</text>
</comment>
<dbReference type="EMBL" id="JAWDGP010002956">
    <property type="protein sequence ID" value="KAK3778421.1"/>
    <property type="molecule type" value="Genomic_DNA"/>
</dbReference>
<gene>
    <name evidence="1" type="ORF">RRG08_014048</name>
</gene>
<organism evidence="1 2">
    <name type="scientific">Elysia crispata</name>
    <name type="common">lettuce slug</name>
    <dbReference type="NCBI Taxonomy" id="231223"/>
    <lineage>
        <taxon>Eukaryota</taxon>
        <taxon>Metazoa</taxon>
        <taxon>Spiralia</taxon>
        <taxon>Lophotrochozoa</taxon>
        <taxon>Mollusca</taxon>
        <taxon>Gastropoda</taxon>
        <taxon>Heterobranchia</taxon>
        <taxon>Euthyneura</taxon>
        <taxon>Panpulmonata</taxon>
        <taxon>Sacoglossa</taxon>
        <taxon>Placobranchoidea</taxon>
        <taxon>Plakobranchidae</taxon>
        <taxon>Elysia</taxon>
    </lineage>
</organism>
<sequence>MSVFTERNVFQSQPVGARVALSVRRQKPSGDGGVLSLELPHKSCWGGQNFLAPPPDRLGEACLAQSLPLSAAASCWL</sequence>
<protein>
    <submittedName>
        <fullName evidence="1">Uncharacterized protein</fullName>
    </submittedName>
</protein>